<sequence length="654" mass="72673">MTDSDVSSSPSQRKHITVACNACRTRKLKCNGDRPTCTGCQDRGTACVYDAETDTTRAVTLKRKYEILEKETKQLRSLVGILQRATQAEVDIIISSLRSGQSLQRILGEPSIRAQTRASGSSTEAASLSYLDHFLDTDGSSRLQLLYPAVDYAEPLPTSSRDQRMQISALLSGTIVNDSHEIQIRAPPLDVIPHRLLRDRHPIADDRLLVVKPELWTNVQISNIQLANIISIYLSWCHSNYHLFDQALFVEDLVAGGGPFVSPAMINALCVLGCTSYGLLDSSASDLARQFLEQAQLSWAQEKSRIQASTVLAACLLNMASLAMRGQGRDLIYHGYHVAVQLGIFRSHKQDELPADPVAARITRANASAGWAVFSLAATTGLYYAQGPLCPREPSLPPTFPGDSNTLRWESWPAPALSPGYPQSRFKEFASMSKVINDCVLFRQHLMDAMIIRRSRDDPTSYKLATLILQKLVSWNESLPPEFQRHTNTRRLPPYVLELHMMTHAIIVESFRPFSSQDRSAAQLCAASLKQLAVILYQSKQWWGPGSPHLSQSPGLLHKIAFGFLYSISPADPQAEVYFLECVDSLDRISQCTPIARGMLKSLLTTAEEQDKLPPAAKIVLDRLKEDDVQALEEVDSGYIADLEIMLRRLDIAR</sequence>
<comment type="caution">
    <text evidence="3">The sequence shown here is derived from an EMBL/GenBank/DDBJ whole genome shotgun (WGS) entry which is preliminary data.</text>
</comment>
<dbReference type="InterPro" id="IPR001138">
    <property type="entry name" value="Zn2Cys6_DnaBD"/>
</dbReference>
<feature type="domain" description="Zn(2)-C6 fungal-type" evidence="2">
    <location>
        <begin position="19"/>
        <end position="49"/>
    </location>
</feature>
<dbReference type="SMART" id="SM00066">
    <property type="entry name" value="GAL4"/>
    <property type="match status" value="1"/>
</dbReference>
<keyword evidence="1" id="KW-0539">Nucleus</keyword>
<organism evidence="3 4">
    <name type="scientific">Sphaceloma murrayae</name>
    <dbReference type="NCBI Taxonomy" id="2082308"/>
    <lineage>
        <taxon>Eukaryota</taxon>
        <taxon>Fungi</taxon>
        <taxon>Dikarya</taxon>
        <taxon>Ascomycota</taxon>
        <taxon>Pezizomycotina</taxon>
        <taxon>Dothideomycetes</taxon>
        <taxon>Dothideomycetidae</taxon>
        <taxon>Myriangiales</taxon>
        <taxon>Elsinoaceae</taxon>
        <taxon>Sphaceloma</taxon>
    </lineage>
</organism>
<proteinExistence type="predicted"/>
<dbReference type="PANTHER" id="PTHR47256:SF1">
    <property type="entry name" value="ZN(II)2CYS6 TRANSCRIPTION FACTOR (EUROFUNG)"/>
    <property type="match status" value="1"/>
</dbReference>
<dbReference type="PROSITE" id="PS50048">
    <property type="entry name" value="ZN2_CY6_FUNGAL_2"/>
    <property type="match status" value="1"/>
</dbReference>
<dbReference type="SUPFAM" id="SSF57701">
    <property type="entry name" value="Zn2/Cys6 DNA-binding domain"/>
    <property type="match status" value="1"/>
</dbReference>
<dbReference type="PANTHER" id="PTHR47256">
    <property type="entry name" value="ZN(II)2CYS6 TRANSCRIPTION FACTOR (EUROFUNG)-RELATED"/>
    <property type="match status" value="1"/>
</dbReference>
<dbReference type="PROSITE" id="PS00463">
    <property type="entry name" value="ZN2_CY6_FUNGAL_1"/>
    <property type="match status" value="1"/>
</dbReference>
<name>A0A2K1QWX4_9PEZI</name>
<evidence type="ECO:0000259" key="2">
    <source>
        <dbReference type="PROSITE" id="PS50048"/>
    </source>
</evidence>
<dbReference type="EMBL" id="NKHZ01000031">
    <property type="protein sequence ID" value="PNS19470.1"/>
    <property type="molecule type" value="Genomic_DNA"/>
</dbReference>
<dbReference type="STRING" id="2082308.A0A2K1QWX4"/>
<dbReference type="Pfam" id="PF00172">
    <property type="entry name" value="Zn_clus"/>
    <property type="match status" value="1"/>
</dbReference>
<dbReference type="OrthoDB" id="10261408at2759"/>
<keyword evidence="4" id="KW-1185">Reference proteome</keyword>
<protein>
    <recommendedName>
        <fullName evidence="2">Zn(2)-C6 fungal-type domain-containing protein</fullName>
    </recommendedName>
</protein>
<dbReference type="Proteomes" id="UP000243797">
    <property type="component" value="Unassembled WGS sequence"/>
</dbReference>
<evidence type="ECO:0000313" key="3">
    <source>
        <dbReference type="EMBL" id="PNS19470.1"/>
    </source>
</evidence>
<accession>A0A2K1QWX4</accession>
<dbReference type="Gene3D" id="4.10.240.10">
    <property type="entry name" value="Zn(2)-C6 fungal-type DNA-binding domain"/>
    <property type="match status" value="1"/>
</dbReference>
<evidence type="ECO:0000313" key="4">
    <source>
        <dbReference type="Proteomes" id="UP000243797"/>
    </source>
</evidence>
<dbReference type="CDD" id="cd12148">
    <property type="entry name" value="fungal_TF_MHR"/>
    <property type="match status" value="1"/>
</dbReference>
<dbReference type="GO" id="GO:0008270">
    <property type="term" value="F:zinc ion binding"/>
    <property type="evidence" value="ECO:0007669"/>
    <property type="project" value="InterPro"/>
</dbReference>
<dbReference type="CDD" id="cd00067">
    <property type="entry name" value="GAL4"/>
    <property type="match status" value="1"/>
</dbReference>
<reference evidence="3 4" key="1">
    <citation type="submission" date="2017-06" db="EMBL/GenBank/DDBJ databases">
        <title>Draft genome sequence of a variant of Elsinoe murrayae.</title>
        <authorList>
            <person name="Cheng Q."/>
        </authorList>
    </citation>
    <scope>NUCLEOTIDE SEQUENCE [LARGE SCALE GENOMIC DNA]</scope>
    <source>
        <strain evidence="3 4">CQ-2017a</strain>
    </source>
</reference>
<dbReference type="AlphaFoldDB" id="A0A2K1QWX4"/>
<evidence type="ECO:0000256" key="1">
    <source>
        <dbReference type="ARBA" id="ARBA00023242"/>
    </source>
</evidence>
<dbReference type="GO" id="GO:0000981">
    <property type="term" value="F:DNA-binding transcription factor activity, RNA polymerase II-specific"/>
    <property type="evidence" value="ECO:0007669"/>
    <property type="project" value="InterPro"/>
</dbReference>
<dbReference type="InterPro" id="IPR053187">
    <property type="entry name" value="Notoamide_regulator"/>
</dbReference>
<gene>
    <name evidence="3" type="ORF">CAC42_7314</name>
</gene>
<dbReference type="InterPro" id="IPR036864">
    <property type="entry name" value="Zn2-C6_fun-type_DNA-bd_sf"/>
</dbReference>
<dbReference type="InParanoid" id="A0A2K1QWX4"/>